<dbReference type="InterPro" id="IPR003615">
    <property type="entry name" value="HNH_nuc"/>
</dbReference>
<dbReference type="EMBL" id="JACBZT010000001">
    <property type="protein sequence ID" value="NYJ03928.1"/>
    <property type="molecule type" value="Genomic_DNA"/>
</dbReference>
<evidence type="ECO:0000313" key="3">
    <source>
        <dbReference type="Proteomes" id="UP000541969"/>
    </source>
</evidence>
<keyword evidence="2" id="KW-0540">Nuclease</keyword>
<reference evidence="2 3" key="1">
    <citation type="submission" date="2020-07" db="EMBL/GenBank/DDBJ databases">
        <title>Sequencing the genomes of 1000 actinobacteria strains.</title>
        <authorList>
            <person name="Klenk H.-P."/>
        </authorList>
    </citation>
    <scope>NUCLEOTIDE SEQUENCE [LARGE SCALE GENOMIC DNA]</scope>
    <source>
        <strain evidence="2 3">DSM 104001</strain>
    </source>
</reference>
<organism evidence="2 3">
    <name type="scientific">Petropleomorpha daqingensis</name>
    <dbReference type="NCBI Taxonomy" id="2026353"/>
    <lineage>
        <taxon>Bacteria</taxon>
        <taxon>Bacillati</taxon>
        <taxon>Actinomycetota</taxon>
        <taxon>Actinomycetes</taxon>
        <taxon>Geodermatophilales</taxon>
        <taxon>Geodermatophilaceae</taxon>
        <taxon>Petropleomorpha</taxon>
    </lineage>
</organism>
<evidence type="ECO:0000313" key="2">
    <source>
        <dbReference type="EMBL" id="NYJ03928.1"/>
    </source>
</evidence>
<evidence type="ECO:0000259" key="1">
    <source>
        <dbReference type="Pfam" id="PF13391"/>
    </source>
</evidence>
<feature type="domain" description="HNH nuclease" evidence="1">
    <location>
        <begin position="195"/>
        <end position="244"/>
    </location>
</feature>
<protein>
    <submittedName>
        <fullName evidence="2">Putative restriction endonuclease</fullName>
    </submittedName>
</protein>
<keyword evidence="3" id="KW-1185">Reference proteome</keyword>
<keyword evidence="2" id="KW-0255">Endonuclease</keyword>
<keyword evidence="2" id="KW-0378">Hydrolase</keyword>
<name>A0A853CC15_9ACTN</name>
<dbReference type="RefSeq" id="WP_218859113.1">
    <property type="nucleotide sequence ID" value="NZ_JACBZT010000001.1"/>
</dbReference>
<gene>
    <name evidence="2" type="ORF">GGQ55_000206</name>
</gene>
<comment type="caution">
    <text evidence="2">The sequence shown here is derived from an EMBL/GenBank/DDBJ whole genome shotgun (WGS) entry which is preliminary data.</text>
</comment>
<dbReference type="AlphaFoldDB" id="A0A853CC15"/>
<dbReference type="GO" id="GO:0004519">
    <property type="term" value="F:endonuclease activity"/>
    <property type="evidence" value="ECO:0007669"/>
    <property type="project" value="UniProtKB-KW"/>
</dbReference>
<accession>A0A853CC15</accession>
<dbReference type="Pfam" id="PF13391">
    <property type="entry name" value="HNH_2"/>
    <property type="match status" value="1"/>
</dbReference>
<sequence length="303" mass="34259">MSGAVSEHYVRAAALEWLSSVTLDGTIPVSRAQLRDDFRVSGDRFPLVDAGRGIRRPKGWSAALSILTAAPEGAPSRPYDDSEGADGLHRYKLRRDHRGAAENEGLRHAMLEQVPLMWFYGIRPGIFQAIFPVYLIGEEPEHSQFVMALTEEQRQIRPGSRVEETLRKYLLTMTRRRLHQPVFAGQVMLAYETRCAVCSLNHRELLDAAHIIPDNDPRGAPVVANGLALCKLHHAAYDKNILGIRPDYTVEIHHRLLHEVDGPMLRHGLQEHHGRPLMQVPARRVDRPDADRLMERYEAFLAA</sequence>
<dbReference type="Proteomes" id="UP000541969">
    <property type="component" value="Unassembled WGS sequence"/>
</dbReference>
<proteinExistence type="predicted"/>